<dbReference type="STRING" id="1122195.SAMN02745164_01891"/>
<evidence type="ECO:0000313" key="2">
    <source>
        <dbReference type="Proteomes" id="UP000184334"/>
    </source>
</evidence>
<sequence>MINYHFGSKNGILEEIMEIFFSQMNEYLDKEHVKEKDLEIRLRLAIKSLINALRKNEKMFKIIMLHIPEENTKLVNLRAKKLKEIIFKKIWIDDFKGFENSEGIRYDIIGPALSGIIFSHFLLKDLIPQITNSNIDNEFYEVYPDYIADIYLYGVLKKLK</sequence>
<name>A0A1M4ZBJ9_MARH1</name>
<dbReference type="AlphaFoldDB" id="A0A1M4ZBJ9"/>
<reference evidence="1" key="1">
    <citation type="submission" date="2016-11" db="EMBL/GenBank/DDBJ databases">
        <authorList>
            <person name="Varghese N."/>
            <person name="Submissions S."/>
        </authorList>
    </citation>
    <scope>NUCLEOTIDE SEQUENCE [LARGE SCALE GENOMIC DNA]</scope>
    <source>
        <strain evidence="1">DSM 16785</strain>
    </source>
</reference>
<protein>
    <recommendedName>
        <fullName evidence="3">Transcriptional regulator, TetR family</fullName>
    </recommendedName>
</protein>
<accession>A0A1M4ZBJ9</accession>
<dbReference type="Proteomes" id="UP000184334">
    <property type="component" value="Unassembled WGS sequence"/>
</dbReference>
<gene>
    <name evidence="1" type="ORF">SAMN02745164_01891</name>
</gene>
<proteinExistence type="predicted"/>
<comment type="caution">
    <text evidence="1">The sequence shown here is derived from an EMBL/GenBank/DDBJ whole genome shotgun (WGS) entry which is preliminary data.</text>
</comment>
<keyword evidence="2" id="KW-1185">Reference proteome</keyword>
<dbReference type="Gene3D" id="1.10.357.10">
    <property type="entry name" value="Tetracycline Repressor, domain 2"/>
    <property type="match status" value="1"/>
</dbReference>
<dbReference type="EMBL" id="FQUI01000040">
    <property type="protein sequence ID" value="SHF15355.1"/>
    <property type="molecule type" value="Genomic_DNA"/>
</dbReference>
<organism evidence="1 2">
    <name type="scientific">Marinitoga hydrogenitolerans (strain DSM 16785 / JCM 12826 / AT1271)</name>
    <dbReference type="NCBI Taxonomy" id="1122195"/>
    <lineage>
        <taxon>Bacteria</taxon>
        <taxon>Thermotogati</taxon>
        <taxon>Thermotogota</taxon>
        <taxon>Thermotogae</taxon>
        <taxon>Petrotogales</taxon>
        <taxon>Petrotogaceae</taxon>
        <taxon>Marinitoga</taxon>
    </lineage>
</organism>
<evidence type="ECO:0000313" key="1">
    <source>
        <dbReference type="EMBL" id="SHF15355.1"/>
    </source>
</evidence>
<evidence type="ECO:0008006" key="3">
    <source>
        <dbReference type="Google" id="ProtNLM"/>
    </source>
</evidence>